<reference evidence="1 2" key="1">
    <citation type="submission" date="2024-10" db="EMBL/GenBank/DDBJ databases">
        <authorList>
            <person name="Kim D."/>
        </authorList>
    </citation>
    <scope>NUCLEOTIDE SEQUENCE [LARGE SCALE GENOMIC DNA]</scope>
    <source>
        <strain evidence="1">BH-2024</strain>
    </source>
</reference>
<protein>
    <submittedName>
        <fullName evidence="1">Uncharacterized protein</fullName>
    </submittedName>
</protein>
<evidence type="ECO:0000313" key="2">
    <source>
        <dbReference type="Proteomes" id="UP001620626"/>
    </source>
</evidence>
<organism evidence="1 2">
    <name type="scientific">Heterodera trifolii</name>
    <dbReference type="NCBI Taxonomy" id="157864"/>
    <lineage>
        <taxon>Eukaryota</taxon>
        <taxon>Metazoa</taxon>
        <taxon>Ecdysozoa</taxon>
        <taxon>Nematoda</taxon>
        <taxon>Chromadorea</taxon>
        <taxon>Rhabditida</taxon>
        <taxon>Tylenchina</taxon>
        <taxon>Tylenchomorpha</taxon>
        <taxon>Tylenchoidea</taxon>
        <taxon>Heteroderidae</taxon>
        <taxon>Heteroderinae</taxon>
        <taxon>Heterodera</taxon>
    </lineage>
</organism>
<dbReference type="EMBL" id="JBICBT010000165">
    <property type="protein sequence ID" value="KAL3121993.1"/>
    <property type="molecule type" value="Genomic_DNA"/>
</dbReference>
<name>A0ABD2M3W0_9BILA</name>
<proteinExistence type="predicted"/>
<comment type="caution">
    <text evidence="1">The sequence shown here is derived from an EMBL/GenBank/DDBJ whole genome shotgun (WGS) entry which is preliminary data.</text>
</comment>
<dbReference type="Proteomes" id="UP001620626">
    <property type="component" value="Unassembled WGS sequence"/>
</dbReference>
<dbReference type="AlphaFoldDB" id="A0ABD2M3W0"/>
<evidence type="ECO:0000313" key="1">
    <source>
        <dbReference type="EMBL" id="KAL3121993.1"/>
    </source>
</evidence>
<sequence length="162" mass="17949">MAAPDYVEEIGLAFLALARNPSFLSLFRRSSPLLNKCAVSVPLGQPTNEWRLGSRMPLVAVRCRMEMSSLDLWPYHHQLNSLLGLAWQAWHHHHHHFGTLPPPGGRALVGSAHPFPLFKRVRPAHGTFDSAWPLPPAVPWILSNFVTHPPAPGKSISLIGNV</sequence>
<keyword evidence="2" id="KW-1185">Reference proteome</keyword>
<accession>A0ABD2M3W0</accession>
<gene>
    <name evidence="1" type="ORF">niasHT_008587</name>
</gene>